<dbReference type="Pfam" id="PF12796">
    <property type="entry name" value="Ank_2"/>
    <property type="match status" value="2"/>
</dbReference>
<comment type="caution">
    <text evidence="4">The sequence shown here is derived from an EMBL/GenBank/DDBJ whole genome shotgun (WGS) entry which is preliminary data.</text>
</comment>
<name>A0A4U5PEJ5_STECR</name>
<feature type="repeat" description="ANK" evidence="3">
    <location>
        <begin position="9"/>
        <end position="41"/>
    </location>
</feature>
<dbReference type="PROSITE" id="PS50088">
    <property type="entry name" value="ANK_REPEAT"/>
    <property type="match status" value="4"/>
</dbReference>
<dbReference type="EMBL" id="AZBU02000002">
    <property type="protein sequence ID" value="TKR94474.1"/>
    <property type="molecule type" value="Genomic_DNA"/>
</dbReference>
<dbReference type="Gene3D" id="1.25.40.20">
    <property type="entry name" value="Ankyrin repeat-containing domain"/>
    <property type="match status" value="2"/>
</dbReference>
<evidence type="ECO:0000313" key="4">
    <source>
        <dbReference type="EMBL" id="TKR94474.1"/>
    </source>
</evidence>
<feature type="repeat" description="ANK" evidence="3">
    <location>
        <begin position="42"/>
        <end position="74"/>
    </location>
</feature>
<dbReference type="PANTHER" id="PTHR24171">
    <property type="entry name" value="ANKYRIN REPEAT DOMAIN-CONTAINING PROTEIN 39-RELATED"/>
    <property type="match status" value="1"/>
</dbReference>
<feature type="repeat" description="ANK" evidence="3">
    <location>
        <begin position="142"/>
        <end position="174"/>
    </location>
</feature>
<dbReference type="InterPro" id="IPR036770">
    <property type="entry name" value="Ankyrin_rpt-contain_sf"/>
</dbReference>
<dbReference type="PRINTS" id="PR01415">
    <property type="entry name" value="ANKYRIN"/>
</dbReference>
<dbReference type="OrthoDB" id="427518at2759"/>
<accession>A0A4U5PEJ5</accession>
<feature type="repeat" description="ANK" evidence="3">
    <location>
        <begin position="109"/>
        <end position="141"/>
    </location>
</feature>
<gene>
    <name evidence="4" type="ORF">L596_008750</name>
</gene>
<dbReference type="InterPro" id="IPR002110">
    <property type="entry name" value="Ankyrin_rpt"/>
</dbReference>
<evidence type="ECO:0000256" key="3">
    <source>
        <dbReference type="PROSITE-ProRule" id="PRU00023"/>
    </source>
</evidence>
<reference evidence="4 5" key="1">
    <citation type="journal article" date="2015" name="Genome Biol.">
        <title>Comparative genomics of Steinernema reveals deeply conserved gene regulatory networks.</title>
        <authorList>
            <person name="Dillman A.R."/>
            <person name="Macchietto M."/>
            <person name="Porter C.F."/>
            <person name="Rogers A."/>
            <person name="Williams B."/>
            <person name="Antoshechkin I."/>
            <person name="Lee M.M."/>
            <person name="Goodwin Z."/>
            <person name="Lu X."/>
            <person name="Lewis E.E."/>
            <person name="Goodrich-Blair H."/>
            <person name="Stock S.P."/>
            <person name="Adams B.J."/>
            <person name="Sternberg P.W."/>
            <person name="Mortazavi A."/>
        </authorList>
    </citation>
    <scope>NUCLEOTIDE SEQUENCE [LARGE SCALE GENOMIC DNA]</scope>
    <source>
        <strain evidence="4 5">ALL</strain>
    </source>
</reference>
<dbReference type="PROSITE" id="PS50297">
    <property type="entry name" value="ANK_REP_REGION"/>
    <property type="match status" value="3"/>
</dbReference>
<organism evidence="4 5">
    <name type="scientific">Steinernema carpocapsae</name>
    <name type="common">Entomopathogenic nematode</name>
    <dbReference type="NCBI Taxonomy" id="34508"/>
    <lineage>
        <taxon>Eukaryota</taxon>
        <taxon>Metazoa</taxon>
        <taxon>Ecdysozoa</taxon>
        <taxon>Nematoda</taxon>
        <taxon>Chromadorea</taxon>
        <taxon>Rhabditida</taxon>
        <taxon>Tylenchina</taxon>
        <taxon>Panagrolaimomorpha</taxon>
        <taxon>Strongyloidoidea</taxon>
        <taxon>Steinernematidae</taxon>
        <taxon>Steinernema</taxon>
    </lineage>
</organism>
<keyword evidence="1" id="KW-0677">Repeat</keyword>
<dbReference type="SMART" id="SM00248">
    <property type="entry name" value="ANK"/>
    <property type="match status" value="6"/>
</dbReference>
<reference evidence="4 5" key="2">
    <citation type="journal article" date="2019" name="G3 (Bethesda)">
        <title>Hybrid Assembly of the Genome of the Entomopathogenic Nematode Steinernema carpocapsae Identifies the X-Chromosome.</title>
        <authorList>
            <person name="Serra L."/>
            <person name="Macchietto M."/>
            <person name="Macias-Munoz A."/>
            <person name="McGill C.J."/>
            <person name="Rodriguez I.M."/>
            <person name="Rodriguez B."/>
            <person name="Murad R."/>
            <person name="Mortazavi A."/>
        </authorList>
    </citation>
    <scope>NUCLEOTIDE SEQUENCE [LARGE SCALE GENOMIC DNA]</scope>
    <source>
        <strain evidence="4 5">ALL</strain>
    </source>
</reference>
<proteinExistence type="predicted"/>
<dbReference type="STRING" id="34508.A0A4U5PEJ5"/>
<evidence type="ECO:0000313" key="5">
    <source>
        <dbReference type="Proteomes" id="UP000298663"/>
    </source>
</evidence>
<evidence type="ECO:0000256" key="2">
    <source>
        <dbReference type="ARBA" id="ARBA00023043"/>
    </source>
</evidence>
<dbReference type="SUPFAM" id="SSF48403">
    <property type="entry name" value="Ankyrin repeat"/>
    <property type="match status" value="1"/>
</dbReference>
<sequence>MERAAIDRRGSTPLHVAAKKGDLETCKLYAENGFNMSPADNYGATPLHVAAREGHTNLVEALIRLGADPDIRDAQGRTAVFHACLAGKASTLQAMISRMGFSIDSRGILSSSLLHAAAFAGKVSCIERLVECGAYVSATDKDDLTPLHIAAERGHLDCCRRLVSFGAPVNALSQTERQTPLSSALINGHAEIAEFLSCEGGLLPEELLMVAELIAKKKRKRHFFFPIASS</sequence>
<evidence type="ECO:0000256" key="1">
    <source>
        <dbReference type="ARBA" id="ARBA00022737"/>
    </source>
</evidence>
<dbReference type="Proteomes" id="UP000298663">
    <property type="component" value="Unassembled WGS sequence"/>
</dbReference>
<protein>
    <submittedName>
        <fullName evidence="4">Uncharacterized protein</fullName>
    </submittedName>
</protein>
<dbReference type="AlphaFoldDB" id="A0A4U5PEJ5"/>
<keyword evidence="2 3" id="KW-0040">ANK repeat</keyword>
<keyword evidence="5" id="KW-1185">Reference proteome</keyword>